<dbReference type="GO" id="GO:0016787">
    <property type="term" value="F:hydrolase activity"/>
    <property type="evidence" value="ECO:0007669"/>
    <property type="project" value="UniProtKB-KW"/>
</dbReference>
<name>A0ABX0I2L5_9FLAO</name>
<evidence type="ECO:0000259" key="2">
    <source>
        <dbReference type="Pfam" id="PF01738"/>
    </source>
</evidence>
<accession>A0ABX0I2L5</accession>
<sequence>MKKIFSTLVITLVTSFAFGQSCCQLAFASNEGNMAEFTTDKNFVASHQIPLEYNHSSVVGGEMITFKTSDVTDGNAYFVKSKVKSNQWLFVYQEWWGLNDHIKKQADILYNEMGGNVNVLAIDMYDGKVATTREEAGKYMQGADEKRLENIVTGALAYAGKKAKVASIGWCFGGGWSLKSAILSKKQAVGSVMYYGMPVKDVEKLKTLNCDVLGLFATEEWISKTIVEEFAANMKTANKTLNYKIFEAAHAFANPSNPKFDEKAATEANAMAISFLKEKFKLK</sequence>
<comment type="caution">
    <text evidence="3">The sequence shown here is derived from an EMBL/GenBank/DDBJ whole genome shotgun (WGS) entry which is preliminary data.</text>
</comment>
<dbReference type="PROSITE" id="PS51257">
    <property type="entry name" value="PROKAR_LIPOPROTEIN"/>
    <property type="match status" value="1"/>
</dbReference>
<dbReference type="InterPro" id="IPR029058">
    <property type="entry name" value="AB_hydrolase_fold"/>
</dbReference>
<organism evidence="3 4">
    <name type="scientific">Flavobacterium difficile</name>
    <dbReference type="NCBI Taxonomy" id="2709659"/>
    <lineage>
        <taxon>Bacteria</taxon>
        <taxon>Pseudomonadati</taxon>
        <taxon>Bacteroidota</taxon>
        <taxon>Flavobacteriia</taxon>
        <taxon>Flavobacteriales</taxon>
        <taxon>Flavobacteriaceae</taxon>
        <taxon>Flavobacterium</taxon>
    </lineage>
</organism>
<dbReference type="InterPro" id="IPR002925">
    <property type="entry name" value="Dienelactn_hydro"/>
</dbReference>
<evidence type="ECO:0000313" key="4">
    <source>
        <dbReference type="Proteomes" id="UP000800984"/>
    </source>
</evidence>
<reference evidence="3 4" key="1">
    <citation type="submission" date="2020-02" db="EMBL/GenBank/DDBJ databases">
        <authorList>
            <person name="Chen W.-M."/>
        </authorList>
    </citation>
    <scope>NUCLEOTIDE SEQUENCE [LARGE SCALE GENOMIC DNA]</scope>
    <source>
        <strain evidence="3 4">KDG-16</strain>
    </source>
</reference>
<dbReference type="Gene3D" id="3.40.50.1820">
    <property type="entry name" value="alpha/beta hydrolase"/>
    <property type="match status" value="1"/>
</dbReference>
<feature type="domain" description="Dienelactone hydrolase" evidence="2">
    <location>
        <begin position="77"/>
        <end position="278"/>
    </location>
</feature>
<dbReference type="Proteomes" id="UP000800984">
    <property type="component" value="Unassembled WGS sequence"/>
</dbReference>
<dbReference type="EMBL" id="JAAJBT010000001">
    <property type="protein sequence ID" value="NHM01039.1"/>
    <property type="molecule type" value="Genomic_DNA"/>
</dbReference>
<dbReference type="SUPFAM" id="SSF53474">
    <property type="entry name" value="alpha/beta-Hydrolases"/>
    <property type="match status" value="1"/>
</dbReference>
<evidence type="ECO:0000313" key="3">
    <source>
        <dbReference type="EMBL" id="NHM01039.1"/>
    </source>
</evidence>
<dbReference type="PANTHER" id="PTHR46623">
    <property type="entry name" value="CARBOXYMETHYLENEBUTENOLIDASE-RELATED"/>
    <property type="match status" value="1"/>
</dbReference>
<keyword evidence="3" id="KW-0378">Hydrolase</keyword>
<protein>
    <submittedName>
        <fullName evidence="3">Dienelactone hydrolase family protein</fullName>
    </submittedName>
</protein>
<dbReference type="PANTHER" id="PTHR46623:SF6">
    <property type="entry name" value="ALPHA_BETA-HYDROLASES SUPERFAMILY PROTEIN"/>
    <property type="match status" value="1"/>
</dbReference>
<keyword evidence="4" id="KW-1185">Reference proteome</keyword>
<dbReference type="RefSeq" id="WP_166076068.1">
    <property type="nucleotide sequence ID" value="NZ_JAAJBT010000001.1"/>
</dbReference>
<feature type="chain" id="PRO_5045657035" evidence="1">
    <location>
        <begin position="20"/>
        <end position="283"/>
    </location>
</feature>
<feature type="signal peptide" evidence="1">
    <location>
        <begin position="1"/>
        <end position="19"/>
    </location>
</feature>
<evidence type="ECO:0000256" key="1">
    <source>
        <dbReference type="SAM" id="SignalP"/>
    </source>
</evidence>
<gene>
    <name evidence="3" type="ORF">G4D72_02830</name>
</gene>
<proteinExistence type="predicted"/>
<dbReference type="Pfam" id="PF01738">
    <property type="entry name" value="DLH"/>
    <property type="match status" value="1"/>
</dbReference>
<dbReference type="InterPro" id="IPR051049">
    <property type="entry name" value="Dienelactone_hydrolase-like"/>
</dbReference>
<keyword evidence="1" id="KW-0732">Signal</keyword>